<dbReference type="Pfam" id="PF00883">
    <property type="entry name" value="Peptidase_M17"/>
    <property type="match status" value="1"/>
</dbReference>
<reference evidence="7 8" key="1">
    <citation type="submission" date="2021-08" db="EMBL/GenBank/DDBJ databases">
        <authorList>
            <person name="Tuo L."/>
        </authorList>
    </citation>
    <scope>NUCLEOTIDE SEQUENCE [LARGE SCALE GENOMIC DNA]</scope>
    <source>
        <strain evidence="7 8">JCM 31229</strain>
    </source>
</reference>
<dbReference type="Gene3D" id="3.40.630.10">
    <property type="entry name" value="Zn peptidases"/>
    <property type="match status" value="1"/>
</dbReference>
<name>A0ABS7PUQ2_9SPHN</name>
<dbReference type="CDD" id="cd00433">
    <property type="entry name" value="Peptidase_M17"/>
    <property type="match status" value="1"/>
</dbReference>
<dbReference type="PANTHER" id="PTHR11963:SF23">
    <property type="entry name" value="CYTOSOL AMINOPEPTIDASE"/>
    <property type="match status" value="1"/>
</dbReference>
<dbReference type="InterPro" id="IPR000819">
    <property type="entry name" value="Peptidase_M17_C"/>
</dbReference>
<keyword evidence="5" id="KW-0464">Manganese</keyword>
<gene>
    <name evidence="7" type="ORF">K7G82_21670</name>
</gene>
<proteinExistence type="inferred from homology"/>
<dbReference type="InterPro" id="IPR011356">
    <property type="entry name" value="Leucine_aapep/pepB"/>
</dbReference>
<evidence type="ECO:0000313" key="8">
    <source>
        <dbReference type="Proteomes" id="UP000706039"/>
    </source>
</evidence>
<evidence type="ECO:0000256" key="1">
    <source>
        <dbReference type="ARBA" id="ARBA00009528"/>
    </source>
</evidence>
<sequence length="494" mass="51142">MTNWTTIAVTAQAMTAASPSLVLAQGEGDTLSIAPGVDPGIAVALRGAGWAAKPGRWFDWIGAGGARALVLGHDTAPQMLDWLSLGGHLVAAMRASRIADLRLPAASAFGPKDGAHGLEMLLTGALLHGFSLDHGRRDPSPDAMPLRLVIDAADQPAADRAIRTASPVNRARAWVEQPANLLTPMVFAQEAAAALTACGAETRILDRAELERRGFGGVLAVGQASRNAPCVLIAEWRGAPARAGWDAVMVGKGVTFDSGGLNLKTRPIIEKMKFDMGGAAAVLGAFEAAVTRAAAANVAVVVPMAENAIGSNGYRPGDVIRMLSGQTVEVLNTDAEGRLILADGVTHAIADYDPRHIVDVATLTGMITGVLHEEYGGIYASDDGLADALLAAGVETGELLWRLPLTSRQDYLVDSQVADVANLGAPGLMGLGVGSPAAGAKFVERFARGRSWAHIDIAGTVWATRRTERSGVGATGFGVALLDRWIAAVEGSAG</sequence>
<comment type="caution">
    <text evidence="7">The sequence shown here is derived from an EMBL/GenBank/DDBJ whole genome shotgun (WGS) entry which is preliminary data.</text>
</comment>
<dbReference type="Proteomes" id="UP000706039">
    <property type="component" value="Unassembled WGS sequence"/>
</dbReference>
<dbReference type="RefSeq" id="WP_222992040.1">
    <property type="nucleotide sequence ID" value="NZ_JAINVV010000011.1"/>
</dbReference>
<accession>A0ABS7PUQ2</accession>
<dbReference type="GO" id="GO:0004177">
    <property type="term" value="F:aminopeptidase activity"/>
    <property type="evidence" value="ECO:0007669"/>
    <property type="project" value="UniProtKB-KW"/>
</dbReference>
<dbReference type="EMBL" id="JAINVV010000011">
    <property type="protein sequence ID" value="MBY8824928.1"/>
    <property type="molecule type" value="Genomic_DNA"/>
</dbReference>
<keyword evidence="8" id="KW-1185">Reference proteome</keyword>
<evidence type="ECO:0000259" key="6">
    <source>
        <dbReference type="PROSITE" id="PS00631"/>
    </source>
</evidence>
<keyword evidence="4" id="KW-0378">Hydrolase</keyword>
<organism evidence="7 8">
    <name type="scientific">Sphingomonas colocasiae</name>
    <dbReference type="NCBI Taxonomy" id="1848973"/>
    <lineage>
        <taxon>Bacteria</taxon>
        <taxon>Pseudomonadati</taxon>
        <taxon>Pseudomonadota</taxon>
        <taxon>Alphaproteobacteria</taxon>
        <taxon>Sphingomonadales</taxon>
        <taxon>Sphingomonadaceae</taxon>
        <taxon>Sphingomonas</taxon>
    </lineage>
</organism>
<protein>
    <submittedName>
        <fullName evidence="7">Leucyl aminopeptidase family protein</fullName>
    </submittedName>
</protein>
<evidence type="ECO:0000256" key="5">
    <source>
        <dbReference type="ARBA" id="ARBA00023211"/>
    </source>
</evidence>
<dbReference type="PRINTS" id="PR00481">
    <property type="entry name" value="LAMNOPPTDASE"/>
</dbReference>
<evidence type="ECO:0000256" key="4">
    <source>
        <dbReference type="ARBA" id="ARBA00022801"/>
    </source>
</evidence>
<feature type="domain" description="Cytosol aminopeptidase" evidence="6">
    <location>
        <begin position="332"/>
        <end position="339"/>
    </location>
</feature>
<dbReference type="PROSITE" id="PS00631">
    <property type="entry name" value="CYTOSOL_AP"/>
    <property type="match status" value="1"/>
</dbReference>
<keyword evidence="2 7" id="KW-0031">Aminopeptidase</keyword>
<keyword evidence="3" id="KW-0645">Protease</keyword>
<comment type="similarity">
    <text evidence="1">Belongs to the peptidase M17 family.</text>
</comment>
<evidence type="ECO:0000256" key="2">
    <source>
        <dbReference type="ARBA" id="ARBA00022438"/>
    </source>
</evidence>
<dbReference type="SUPFAM" id="SSF53187">
    <property type="entry name" value="Zn-dependent exopeptidases"/>
    <property type="match status" value="1"/>
</dbReference>
<evidence type="ECO:0000256" key="3">
    <source>
        <dbReference type="ARBA" id="ARBA00022670"/>
    </source>
</evidence>
<evidence type="ECO:0000313" key="7">
    <source>
        <dbReference type="EMBL" id="MBY8824928.1"/>
    </source>
</evidence>
<dbReference type="PANTHER" id="PTHR11963">
    <property type="entry name" value="LEUCINE AMINOPEPTIDASE-RELATED"/>
    <property type="match status" value="1"/>
</dbReference>